<keyword evidence="2" id="KW-1185">Reference proteome</keyword>
<evidence type="ECO:0000313" key="2">
    <source>
        <dbReference type="Proteomes" id="UP000095283"/>
    </source>
</evidence>
<accession>A0A1I7WFS0</accession>
<sequence length="474" mass="55977">MSQLQHNNFAGIQICRPVHFVLPINSLIYTWRSQSYIVGLTARYNYFNFQTGTERSSDSCPATIRGKRSTDENENDLDVFSQHMTVFDIDEPIILIYLLIMYFTNCGRLSYSLFRFDILIKQLNLNKSFKLLPNGLNTTSYNKYIIHFYSVLSHICTYPFNFLIESKENNSLYDIKLQRKEIQTHYITDPSVLIFGRCIKGITAVTSLFTLKIIFCNFYYIIYKVRVLVHGVDVIVFSHVLMVRLVLRHLGSLHCSSVDQSHRTENLLHKKPKNKQRVISFSNTIHCNRNYFSLFNNHNLLRRNFRKKNKISLEIYTHYQKFLGRFSMKIYSRVKATTTVLHVEFLTWLLGKQLMIFMNILMFPRCDSMRLMDIMEIPIRAKVMDDIIMNIAKRFKDKQKLNISSFLIIGTISMLEHNTLISDRTGKEEEIFMLPVWICFSITFGWSSVLIYYFIIKICKTLNLFKSDEFNKHF</sequence>
<dbReference type="Proteomes" id="UP000095283">
    <property type="component" value="Unplaced"/>
</dbReference>
<evidence type="ECO:0000256" key="1">
    <source>
        <dbReference type="SAM" id="Phobius"/>
    </source>
</evidence>
<reference evidence="3" key="1">
    <citation type="submission" date="2016-11" db="UniProtKB">
        <authorList>
            <consortium name="WormBaseParasite"/>
        </authorList>
    </citation>
    <scope>IDENTIFICATION</scope>
</reference>
<name>A0A1I7WFS0_HETBA</name>
<proteinExistence type="predicted"/>
<keyword evidence="1" id="KW-0812">Transmembrane</keyword>
<dbReference type="AlphaFoldDB" id="A0A1I7WFS0"/>
<feature type="transmembrane region" description="Helical" evidence="1">
    <location>
        <begin position="432"/>
        <end position="456"/>
    </location>
</feature>
<dbReference type="WBParaSite" id="Hba_03799">
    <property type="protein sequence ID" value="Hba_03799"/>
    <property type="gene ID" value="Hba_03799"/>
</dbReference>
<protein>
    <submittedName>
        <fullName evidence="3">Transporter</fullName>
    </submittedName>
</protein>
<organism evidence="2 3">
    <name type="scientific">Heterorhabditis bacteriophora</name>
    <name type="common">Entomopathogenic nematode worm</name>
    <dbReference type="NCBI Taxonomy" id="37862"/>
    <lineage>
        <taxon>Eukaryota</taxon>
        <taxon>Metazoa</taxon>
        <taxon>Ecdysozoa</taxon>
        <taxon>Nematoda</taxon>
        <taxon>Chromadorea</taxon>
        <taxon>Rhabditida</taxon>
        <taxon>Rhabditina</taxon>
        <taxon>Rhabditomorpha</taxon>
        <taxon>Strongyloidea</taxon>
        <taxon>Heterorhabditidae</taxon>
        <taxon>Heterorhabditis</taxon>
    </lineage>
</organism>
<keyword evidence="1" id="KW-0472">Membrane</keyword>
<feature type="transmembrane region" description="Helical" evidence="1">
    <location>
        <begin position="201"/>
        <end position="222"/>
    </location>
</feature>
<keyword evidence="1" id="KW-1133">Transmembrane helix</keyword>
<evidence type="ECO:0000313" key="3">
    <source>
        <dbReference type="WBParaSite" id="Hba_03799"/>
    </source>
</evidence>